<dbReference type="Pfam" id="PF19290">
    <property type="entry name" value="PmbA_TldD_2nd"/>
    <property type="match status" value="1"/>
</dbReference>
<dbReference type="GO" id="GO:0005829">
    <property type="term" value="C:cytosol"/>
    <property type="evidence" value="ECO:0007669"/>
    <property type="project" value="TreeGrafter"/>
</dbReference>
<dbReference type="InterPro" id="IPR035068">
    <property type="entry name" value="TldD/PmbA_N"/>
</dbReference>
<comment type="similarity">
    <text evidence="1">Belongs to the peptidase U62 family.</text>
</comment>
<feature type="domain" description="Metalloprotease TldD/E N-terminal" evidence="2">
    <location>
        <begin position="22"/>
        <end position="85"/>
    </location>
</feature>
<dbReference type="InterPro" id="IPR045570">
    <property type="entry name" value="Metalloprtase-TldD/E_cen_dom"/>
</dbReference>
<protein>
    <submittedName>
        <fullName evidence="5">C69 family peptidase</fullName>
    </submittedName>
</protein>
<reference evidence="5 6" key="1">
    <citation type="submission" date="2015-09" db="EMBL/GenBank/DDBJ databases">
        <authorList>
            <consortium name="Pathogen Informatics"/>
        </authorList>
    </citation>
    <scope>NUCLEOTIDE SEQUENCE [LARGE SCALE GENOMIC DNA]</scope>
    <source>
        <strain evidence="5 6">2789STDY5834855</strain>
    </source>
</reference>
<accession>A0A174FTT9</accession>
<evidence type="ECO:0000256" key="1">
    <source>
        <dbReference type="ARBA" id="ARBA00005836"/>
    </source>
</evidence>
<dbReference type="EMBL" id="CYZV01000029">
    <property type="protein sequence ID" value="CUO53674.1"/>
    <property type="molecule type" value="Genomic_DNA"/>
</dbReference>
<dbReference type="AlphaFoldDB" id="A0A174FTT9"/>
<dbReference type="SUPFAM" id="SSF111283">
    <property type="entry name" value="Putative modulator of DNA gyrase, PmbA/TldD"/>
    <property type="match status" value="1"/>
</dbReference>
<dbReference type="OrthoDB" id="9803618at2"/>
<evidence type="ECO:0000313" key="5">
    <source>
        <dbReference type="EMBL" id="CUO53674.1"/>
    </source>
</evidence>
<dbReference type="Gene3D" id="3.30.2290.10">
    <property type="entry name" value="PmbA/TldD superfamily"/>
    <property type="match status" value="1"/>
</dbReference>
<sequence>MELELFVDSLFKKASEAGFSEYEVYYVDRESLGISVYKEEVEKYNLNNSAGLSFRGKLGDRIGYSYTEILDEDAIDMLVKKAKENVSAIENNDIQFIYEGDKEYKEISTYYEALENLAPDKLINIAINMEKEAKKYCDKVESFSGCAISYSSGKYGIINSKGLNLKNKSNLLTAYVVPIVKDGENMYDGCGYVVAKSLDEIDPAKIAKMGVDEALSKIGATSIPAGNYKVIINNEAMVSLLSTFAGIFSGDAVQKGLSLLKGKEGEIIASDIVNLVDDPHLKDGLASVAFDDEGVATVKTYLIQDGKLNTLLHNLKTANKAGVKSTGNGFKASYASPISVSPTNFYIEPGVNSLEEMTKKIDKGLIITDLAGLHSGANSITGDFSLAAKGFYIENGVKTHPVEQITVAGNFFTLLTDIEEVGNDLKFPMSSVGSPSIMIKELSIAGEGSKNE</sequence>
<evidence type="ECO:0000313" key="6">
    <source>
        <dbReference type="Proteomes" id="UP000095558"/>
    </source>
</evidence>
<dbReference type="Proteomes" id="UP000095558">
    <property type="component" value="Unassembled WGS sequence"/>
</dbReference>
<dbReference type="InterPro" id="IPR002510">
    <property type="entry name" value="Metalloprtase-TldD/E_N"/>
</dbReference>
<dbReference type="GO" id="GO:0006508">
    <property type="term" value="P:proteolysis"/>
    <property type="evidence" value="ECO:0007669"/>
    <property type="project" value="InterPro"/>
</dbReference>
<dbReference type="InterPro" id="IPR047657">
    <property type="entry name" value="PmbA"/>
</dbReference>
<dbReference type="RefSeq" id="WP_055277308.1">
    <property type="nucleotide sequence ID" value="NZ_CYZV01000029.1"/>
</dbReference>
<dbReference type="PANTHER" id="PTHR43421:SF1">
    <property type="entry name" value="METALLOPROTEASE PMBA"/>
    <property type="match status" value="1"/>
</dbReference>
<proteinExistence type="inferred from homology"/>
<dbReference type="PANTHER" id="PTHR43421">
    <property type="entry name" value="METALLOPROTEASE PMBA"/>
    <property type="match status" value="1"/>
</dbReference>
<evidence type="ECO:0000259" key="3">
    <source>
        <dbReference type="Pfam" id="PF19289"/>
    </source>
</evidence>
<organism evidence="5 6">
    <name type="scientific">Clostridium disporicum</name>
    <dbReference type="NCBI Taxonomy" id="84024"/>
    <lineage>
        <taxon>Bacteria</taxon>
        <taxon>Bacillati</taxon>
        <taxon>Bacillota</taxon>
        <taxon>Clostridia</taxon>
        <taxon>Eubacteriales</taxon>
        <taxon>Clostridiaceae</taxon>
        <taxon>Clostridium</taxon>
    </lineage>
</organism>
<dbReference type="GO" id="GO:0008237">
    <property type="term" value="F:metallopeptidase activity"/>
    <property type="evidence" value="ECO:0007669"/>
    <property type="project" value="InterPro"/>
</dbReference>
<name>A0A174FTT9_9CLOT</name>
<dbReference type="InterPro" id="IPR036059">
    <property type="entry name" value="TldD/PmbA_sf"/>
</dbReference>
<evidence type="ECO:0000259" key="2">
    <source>
        <dbReference type="Pfam" id="PF01523"/>
    </source>
</evidence>
<gene>
    <name evidence="5" type="primary">pmbA</name>
    <name evidence="5" type="ORF">ERS852470_02631</name>
</gene>
<dbReference type="InterPro" id="IPR045569">
    <property type="entry name" value="Metalloprtase-TldD/E_C"/>
</dbReference>
<evidence type="ECO:0000259" key="4">
    <source>
        <dbReference type="Pfam" id="PF19290"/>
    </source>
</evidence>
<dbReference type="Pfam" id="PF01523">
    <property type="entry name" value="PmbA_TldD_1st"/>
    <property type="match status" value="1"/>
</dbReference>
<feature type="domain" description="Metalloprotease TldD/E C-terminal" evidence="3">
    <location>
        <begin position="226"/>
        <end position="446"/>
    </location>
</feature>
<feature type="domain" description="Metalloprotease TldD/E central" evidence="4">
    <location>
        <begin position="114"/>
        <end position="216"/>
    </location>
</feature>
<dbReference type="Pfam" id="PF19289">
    <property type="entry name" value="PmbA_TldD_3rd"/>
    <property type="match status" value="1"/>
</dbReference>